<dbReference type="EMBL" id="CP046056">
    <property type="protein sequence ID" value="QQD24507.1"/>
    <property type="molecule type" value="Genomic_DNA"/>
</dbReference>
<dbReference type="GO" id="GO:0051603">
    <property type="term" value="P:proteolysis involved in protein catabolic process"/>
    <property type="evidence" value="ECO:0007669"/>
    <property type="project" value="TreeGrafter"/>
</dbReference>
<dbReference type="SUPFAM" id="SSF48452">
    <property type="entry name" value="TPR-like"/>
    <property type="match status" value="1"/>
</dbReference>
<sequence length="504" mass="55649">MLLPGNPPPAVGLSGMILSLQESGLITRSLRPYLLSALLSLPVGTLQANELPALGNSASGYVSLQQEHELGRLWLRQLRAQATVIDDPLATQFLEDLMYRLIPHSEVQISDFEFVIVDRRELNAFAVPGGIIGIHFGIFLHTRDEDELSGVLAHELAHLSQRHFARQLEQADRQGPLAIASLLASILLMAAGSPDAGFAGLIGTQAASIQSQLAYSRDWEREADRLGMKTLAAAGLDPYAMPSMFQRMLQASRFNERPPEFLLTHPVTESRIADAADRAQQYPQQPRLSGYEFRILQNLSQVRYQLRGDQQQTHFSETLKRHPRSSTEHAAALYTLARLQLEQQPARALETLQQIPSPWRDHSATVALRAQALQATGQADAALKAINEALPFSPTDYNLLMTRARLLDSQNKAAEAVLAWRRLTELRPGEPAIWQALGSAAAANQQSALAYRANAEALFYRGQHAQALQQMGQAVRQAADSGDFQQEAALKQRQQVMANTPSRF</sequence>
<evidence type="ECO:0000256" key="3">
    <source>
        <dbReference type="ARBA" id="ARBA00022723"/>
    </source>
</evidence>
<dbReference type="GO" id="GO:0016020">
    <property type="term" value="C:membrane"/>
    <property type="evidence" value="ECO:0007669"/>
    <property type="project" value="TreeGrafter"/>
</dbReference>
<dbReference type="InterPro" id="IPR051156">
    <property type="entry name" value="Mito/Outer_Membr_Metalloprot"/>
</dbReference>
<dbReference type="GO" id="GO:0046872">
    <property type="term" value="F:metal ion binding"/>
    <property type="evidence" value="ECO:0007669"/>
    <property type="project" value="UniProtKB-KW"/>
</dbReference>
<dbReference type="Gene3D" id="1.25.40.10">
    <property type="entry name" value="Tetratricopeptide repeat domain"/>
    <property type="match status" value="1"/>
</dbReference>
<keyword evidence="6 8" id="KW-0482">Metalloprotease</keyword>
<evidence type="ECO:0000256" key="2">
    <source>
        <dbReference type="ARBA" id="ARBA00022670"/>
    </source>
</evidence>
<dbReference type="KEGG" id="vcw:GJQ55_08490"/>
<accession>A0A9X7YPY8</accession>
<protein>
    <submittedName>
        <fullName evidence="8">M48 family metalloprotease</fullName>
    </submittedName>
</protein>
<dbReference type="InterPro" id="IPR001915">
    <property type="entry name" value="Peptidase_M48"/>
</dbReference>
<keyword evidence="4" id="KW-0378">Hydrolase</keyword>
<evidence type="ECO:0000256" key="4">
    <source>
        <dbReference type="ARBA" id="ARBA00022801"/>
    </source>
</evidence>
<feature type="domain" description="Peptidase M48" evidence="7">
    <location>
        <begin position="91"/>
        <end position="277"/>
    </location>
</feature>
<dbReference type="Gene3D" id="3.30.2010.10">
    <property type="entry name" value="Metalloproteases ('zincins'), catalytic domain"/>
    <property type="match status" value="1"/>
</dbReference>
<evidence type="ECO:0000256" key="5">
    <source>
        <dbReference type="ARBA" id="ARBA00022833"/>
    </source>
</evidence>
<dbReference type="Pfam" id="PF01435">
    <property type="entry name" value="Peptidase_M48"/>
    <property type="match status" value="1"/>
</dbReference>
<evidence type="ECO:0000256" key="1">
    <source>
        <dbReference type="ARBA" id="ARBA00001947"/>
    </source>
</evidence>
<comment type="cofactor">
    <cofactor evidence="1">
        <name>Zn(2+)</name>
        <dbReference type="ChEBI" id="CHEBI:29105"/>
    </cofactor>
</comment>
<evidence type="ECO:0000256" key="6">
    <source>
        <dbReference type="ARBA" id="ARBA00023049"/>
    </source>
</evidence>
<name>A0A9X7YPY8_9GAMM</name>
<dbReference type="AlphaFoldDB" id="A0A9X7YPY8"/>
<dbReference type="InterPro" id="IPR011990">
    <property type="entry name" value="TPR-like_helical_dom_sf"/>
</dbReference>
<organism evidence="8 9">
    <name type="scientific">Venatoribacter cucullus</name>
    <dbReference type="NCBI Taxonomy" id="2661630"/>
    <lineage>
        <taxon>Bacteria</taxon>
        <taxon>Pseudomonadati</taxon>
        <taxon>Pseudomonadota</taxon>
        <taxon>Gammaproteobacteria</taxon>
        <taxon>Oceanospirillales</taxon>
        <taxon>Oceanospirillaceae</taxon>
        <taxon>Venatoribacter</taxon>
    </lineage>
</organism>
<dbReference type="PANTHER" id="PTHR22726:SF1">
    <property type="entry name" value="METALLOENDOPEPTIDASE OMA1, MITOCHONDRIAL"/>
    <property type="match status" value="1"/>
</dbReference>
<reference evidence="8 9" key="1">
    <citation type="submission" date="2019-11" db="EMBL/GenBank/DDBJ databases">
        <title>Venatorbacter sp. nov. a predator of Campylobacter and other Gram-negative bacteria.</title>
        <authorList>
            <person name="Saeedi A."/>
            <person name="Cummings N.J."/>
            <person name="Connerton I.F."/>
            <person name="Connerton P.L."/>
        </authorList>
    </citation>
    <scope>NUCLEOTIDE SEQUENCE [LARGE SCALE GENOMIC DNA]</scope>
    <source>
        <strain evidence="8">XL5</strain>
    </source>
</reference>
<gene>
    <name evidence="8" type="ORF">GJQ55_08490</name>
</gene>
<keyword evidence="5" id="KW-0862">Zinc</keyword>
<evidence type="ECO:0000259" key="7">
    <source>
        <dbReference type="Pfam" id="PF01435"/>
    </source>
</evidence>
<keyword evidence="9" id="KW-1185">Reference proteome</keyword>
<keyword evidence="2" id="KW-0645">Protease</keyword>
<dbReference type="Proteomes" id="UP000596074">
    <property type="component" value="Chromosome"/>
</dbReference>
<proteinExistence type="predicted"/>
<keyword evidence="3" id="KW-0479">Metal-binding</keyword>
<evidence type="ECO:0000313" key="8">
    <source>
        <dbReference type="EMBL" id="QQD24507.1"/>
    </source>
</evidence>
<dbReference type="GO" id="GO:0004222">
    <property type="term" value="F:metalloendopeptidase activity"/>
    <property type="evidence" value="ECO:0007669"/>
    <property type="project" value="InterPro"/>
</dbReference>
<evidence type="ECO:0000313" key="9">
    <source>
        <dbReference type="Proteomes" id="UP000596074"/>
    </source>
</evidence>
<dbReference type="PANTHER" id="PTHR22726">
    <property type="entry name" value="METALLOENDOPEPTIDASE OMA1"/>
    <property type="match status" value="1"/>
</dbReference>